<dbReference type="Proteomes" id="UP000787635">
    <property type="component" value="Unassembled WGS sequence"/>
</dbReference>
<dbReference type="RefSeq" id="WP_168027548.1">
    <property type="nucleotide sequence ID" value="NZ_JAAVNE010000003.1"/>
</dbReference>
<feature type="domain" description="O-antigen ligase-related" evidence="6">
    <location>
        <begin position="197"/>
        <end position="349"/>
    </location>
</feature>
<comment type="caution">
    <text evidence="7">The sequence shown here is derived from an EMBL/GenBank/DDBJ whole genome shotgun (WGS) entry which is preliminary data.</text>
</comment>
<evidence type="ECO:0000256" key="3">
    <source>
        <dbReference type="ARBA" id="ARBA00022989"/>
    </source>
</evidence>
<feature type="transmembrane region" description="Helical" evidence="5">
    <location>
        <begin position="337"/>
        <end position="361"/>
    </location>
</feature>
<feature type="transmembrane region" description="Helical" evidence="5">
    <location>
        <begin position="119"/>
        <end position="136"/>
    </location>
</feature>
<feature type="transmembrane region" description="Helical" evidence="5">
    <location>
        <begin position="207"/>
        <end position="226"/>
    </location>
</feature>
<reference evidence="7 8" key="1">
    <citation type="submission" date="2020-03" db="EMBL/GenBank/DDBJ databases">
        <title>Roseomonas selenitidurans sp. nov. isolated from urban soil.</title>
        <authorList>
            <person name="Liu H."/>
        </authorList>
    </citation>
    <scope>NUCLEOTIDE SEQUENCE [LARGE SCALE GENOMIC DNA]</scope>
    <source>
        <strain evidence="7 8">BU-1</strain>
    </source>
</reference>
<keyword evidence="2 5" id="KW-0812">Transmembrane</keyword>
<evidence type="ECO:0000256" key="1">
    <source>
        <dbReference type="ARBA" id="ARBA00004141"/>
    </source>
</evidence>
<accession>A0ABX1DYJ2</accession>
<evidence type="ECO:0000256" key="4">
    <source>
        <dbReference type="ARBA" id="ARBA00023136"/>
    </source>
</evidence>
<keyword evidence="3 5" id="KW-1133">Transmembrane helix</keyword>
<evidence type="ECO:0000256" key="2">
    <source>
        <dbReference type="ARBA" id="ARBA00022692"/>
    </source>
</evidence>
<proteinExistence type="predicted"/>
<feature type="transmembrane region" description="Helical" evidence="5">
    <location>
        <begin position="381"/>
        <end position="402"/>
    </location>
</feature>
<comment type="subcellular location">
    <subcellularLocation>
        <location evidence="1">Membrane</location>
        <topology evidence="1">Multi-pass membrane protein</topology>
    </subcellularLocation>
</comment>
<dbReference type="Pfam" id="PF04932">
    <property type="entry name" value="Wzy_C"/>
    <property type="match status" value="1"/>
</dbReference>
<gene>
    <name evidence="7" type="ORF">HEQ75_03570</name>
</gene>
<organism evidence="7 8">
    <name type="scientific">Falsiroseomonas selenitidurans</name>
    <dbReference type="NCBI Taxonomy" id="2716335"/>
    <lineage>
        <taxon>Bacteria</taxon>
        <taxon>Pseudomonadati</taxon>
        <taxon>Pseudomonadota</taxon>
        <taxon>Alphaproteobacteria</taxon>
        <taxon>Acetobacterales</taxon>
        <taxon>Roseomonadaceae</taxon>
        <taxon>Falsiroseomonas</taxon>
    </lineage>
</organism>
<dbReference type="InterPro" id="IPR007016">
    <property type="entry name" value="O-antigen_ligase-rel_domated"/>
</dbReference>
<feature type="transmembrane region" description="Helical" evidence="5">
    <location>
        <begin position="183"/>
        <end position="200"/>
    </location>
</feature>
<keyword evidence="4 5" id="KW-0472">Membrane</keyword>
<feature type="transmembrane region" description="Helical" evidence="5">
    <location>
        <begin position="157"/>
        <end position="177"/>
    </location>
</feature>
<name>A0ABX1DYJ2_9PROT</name>
<keyword evidence="8" id="KW-1185">Reference proteome</keyword>
<evidence type="ECO:0000313" key="7">
    <source>
        <dbReference type="EMBL" id="NKC29928.1"/>
    </source>
</evidence>
<dbReference type="EMBL" id="JAAVNE010000003">
    <property type="protein sequence ID" value="NKC29928.1"/>
    <property type="molecule type" value="Genomic_DNA"/>
</dbReference>
<evidence type="ECO:0000256" key="5">
    <source>
        <dbReference type="SAM" id="Phobius"/>
    </source>
</evidence>
<evidence type="ECO:0000259" key="6">
    <source>
        <dbReference type="Pfam" id="PF04932"/>
    </source>
</evidence>
<feature type="transmembrane region" description="Helical" evidence="5">
    <location>
        <begin position="64"/>
        <end position="82"/>
    </location>
</feature>
<evidence type="ECO:0000313" key="8">
    <source>
        <dbReference type="Proteomes" id="UP000787635"/>
    </source>
</evidence>
<sequence>MTALVTLPWHRSPLTPIAGLLAVGPVLAVAQFRAMAVAVTLALALSVLAHRRVTGAWPWPRPGLAGWLAVALLGWCGVAVLWSPEKLRAAQTIGGLAVLLGLALMAARAVAAAPASRQVGLALAGGLAAGIVVAAVDHASGNWLRLMVRGFPADMPFIGFGLKPAVSLLALLLPLAFAVPLGWAWRGALLLAGLAVAAWLPAESARLAALAGVLAAAGAMLLPRLVPRLAAALLAGFVVTAPMVFALGLSLAPPLEPLPRSAAHRVLIWDFVVDRIAERPLLGWGMESARAIPGGSARFPAEDLARFGLNSPAARQWFGVEAARRLPLHTHNASLQIWLELGVAGALLAAALGAAALLAASGSPAIFGMAVSAVVTGQLSFGVWQPWWVGSVLFAAVVAVALRRG</sequence>
<feature type="transmembrane region" description="Helical" evidence="5">
    <location>
        <begin position="94"/>
        <end position="113"/>
    </location>
</feature>
<feature type="transmembrane region" description="Helical" evidence="5">
    <location>
        <begin position="232"/>
        <end position="252"/>
    </location>
</feature>
<protein>
    <recommendedName>
        <fullName evidence="6">O-antigen ligase-related domain-containing protein</fullName>
    </recommendedName>
</protein>
<feature type="transmembrane region" description="Helical" evidence="5">
    <location>
        <begin position="20"/>
        <end position="44"/>
    </location>
</feature>